<evidence type="ECO:0000256" key="2">
    <source>
        <dbReference type="SAM" id="SignalP"/>
    </source>
</evidence>
<comment type="caution">
    <text evidence="3">The sequence shown here is derived from an EMBL/GenBank/DDBJ whole genome shotgun (WGS) entry which is preliminary data.</text>
</comment>
<protein>
    <submittedName>
        <fullName evidence="3">Uncharacterized protein</fullName>
    </submittedName>
</protein>
<feature type="signal peptide" evidence="2">
    <location>
        <begin position="1"/>
        <end position="23"/>
    </location>
</feature>
<name>A0A1D1UKW1_RAMVA</name>
<sequence length="161" mass="18530">MFLRSVQWCCLIIAIIIMHEVGGQRPVSWEALKEALREIEHEEMENQFIYGSSEDEREKRGPMNFRFRGAKRFAGDEPSVSTAKITMPDATSSEVSLSSGARPKRSPYNFRFRGAKRAPSSSGFFGMRGKKDQWDAYYDQMNSLREAEEKRGPMNFRFRGA</sequence>
<gene>
    <name evidence="3" type="primary">RvY_01759-1</name>
    <name evidence="3" type="synonym">RvY_01759.1</name>
    <name evidence="3" type="ORF">RvY_01759</name>
</gene>
<evidence type="ECO:0000313" key="3">
    <source>
        <dbReference type="EMBL" id="GAU89180.1"/>
    </source>
</evidence>
<feature type="compositionally biased region" description="Polar residues" evidence="1">
    <location>
        <begin position="88"/>
        <end position="99"/>
    </location>
</feature>
<dbReference type="EMBL" id="BDGG01000001">
    <property type="protein sequence ID" value="GAU89180.1"/>
    <property type="molecule type" value="Genomic_DNA"/>
</dbReference>
<dbReference type="AlphaFoldDB" id="A0A1D1UKW1"/>
<keyword evidence="2" id="KW-0732">Signal</keyword>
<proteinExistence type="predicted"/>
<feature type="region of interest" description="Disordered" evidence="1">
    <location>
        <begin position="88"/>
        <end position="108"/>
    </location>
</feature>
<evidence type="ECO:0000256" key="1">
    <source>
        <dbReference type="SAM" id="MobiDB-lite"/>
    </source>
</evidence>
<reference evidence="3 4" key="1">
    <citation type="journal article" date="2016" name="Nat. Commun.">
        <title>Extremotolerant tardigrade genome and improved radiotolerance of human cultured cells by tardigrade-unique protein.</title>
        <authorList>
            <person name="Hashimoto T."/>
            <person name="Horikawa D.D."/>
            <person name="Saito Y."/>
            <person name="Kuwahara H."/>
            <person name="Kozuka-Hata H."/>
            <person name="Shin-I T."/>
            <person name="Minakuchi Y."/>
            <person name="Ohishi K."/>
            <person name="Motoyama A."/>
            <person name="Aizu T."/>
            <person name="Enomoto A."/>
            <person name="Kondo K."/>
            <person name="Tanaka S."/>
            <person name="Hara Y."/>
            <person name="Koshikawa S."/>
            <person name="Sagara H."/>
            <person name="Miura T."/>
            <person name="Yokobori S."/>
            <person name="Miyagawa K."/>
            <person name="Suzuki Y."/>
            <person name="Kubo T."/>
            <person name="Oyama M."/>
            <person name="Kohara Y."/>
            <person name="Fujiyama A."/>
            <person name="Arakawa K."/>
            <person name="Katayama T."/>
            <person name="Toyoda A."/>
            <person name="Kunieda T."/>
        </authorList>
    </citation>
    <scope>NUCLEOTIDE SEQUENCE [LARGE SCALE GENOMIC DNA]</scope>
    <source>
        <strain evidence="3 4">YOKOZUNA-1</strain>
    </source>
</reference>
<accession>A0A1D1UKW1</accession>
<keyword evidence="4" id="KW-1185">Reference proteome</keyword>
<organism evidence="3 4">
    <name type="scientific">Ramazzottius varieornatus</name>
    <name type="common">Water bear</name>
    <name type="synonym">Tardigrade</name>
    <dbReference type="NCBI Taxonomy" id="947166"/>
    <lineage>
        <taxon>Eukaryota</taxon>
        <taxon>Metazoa</taxon>
        <taxon>Ecdysozoa</taxon>
        <taxon>Tardigrada</taxon>
        <taxon>Eutardigrada</taxon>
        <taxon>Parachela</taxon>
        <taxon>Hypsibioidea</taxon>
        <taxon>Ramazzottiidae</taxon>
        <taxon>Ramazzottius</taxon>
    </lineage>
</organism>
<dbReference type="Proteomes" id="UP000186922">
    <property type="component" value="Unassembled WGS sequence"/>
</dbReference>
<dbReference type="OrthoDB" id="5919137at2759"/>
<evidence type="ECO:0000313" key="4">
    <source>
        <dbReference type="Proteomes" id="UP000186922"/>
    </source>
</evidence>
<feature type="chain" id="PRO_5008897330" evidence="2">
    <location>
        <begin position="24"/>
        <end position="161"/>
    </location>
</feature>